<keyword evidence="1" id="KW-0843">Virulence</keyword>
<dbReference type="EMBL" id="OKRB01000137">
    <property type="protein sequence ID" value="SPE30191.1"/>
    <property type="molecule type" value="Genomic_DNA"/>
</dbReference>
<dbReference type="InterPro" id="IPR040840">
    <property type="entry name" value="TcA_TcB_BD"/>
</dbReference>
<dbReference type="Pfam" id="PF03538">
    <property type="entry name" value="VRP1"/>
    <property type="match status" value="1"/>
</dbReference>
<evidence type="ECO:0000259" key="4">
    <source>
        <dbReference type="Pfam" id="PF18413"/>
    </source>
</evidence>
<reference evidence="7" key="1">
    <citation type="submission" date="2018-02" db="EMBL/GenBank/DDBJ databases">
        <authorList>
            <person name="Hausmann B."/>
        </authorList>
    </citation>
    <scope>NUCLEOTIDE SEQUENCE [LARGE SCALE GENOMIC DNA]</scope>
    <source>
        <strain evidence="7">Peat soil MAG SbA5</strain>
    </source>
</reference>
<feature type="domain" description="Tc toxin complex TcA C-terminal TcB-binding" evidence="3">
    <location>
        <begin position="2623"/>
        <end position="2923"/>
    </location>
</feature>
<evidence type="ECO:0000259" key="3">
    <source>
        <dbReference type="Pfam" id="PF18276"/>
    </source>
</evidence>
<dbReference type="Pfam" id="PF18413">
    <property type="entry name" value="Neuraminidase"/>
    <property type="match status" value="1"/>
</dbReference>
<dbReference type="Pfam" id="PF20220">
    <property type="entry name" value="ABC_toxin_N"/>
    <property type="match status" value="1"/>
</dbReference>
<evidence type="ECO:0000313" key="7">
    <source>
        <dbReference type="Proteomes" id="UP000239735"/>
    </source>
</evidence>
<evidence type="ECO:0000313" key="6">
    <source>
        <dbReference type="EMBL" id="SPE30191.1"/>
    </source>
</evidence>
<feature type="domain" description="ABC toxin N-terminal" evidence="5">
    <location>
        <begin position="1510"/>
        <end position="1635"/>
    </location>
</feature>
<dbReference type="InterPro" id="IPR041079">
    <property type="entry name" value="Neuraminidase-like"/>
</dbReference>
<evidence type="ECO:0000256" key="1">
    <source>
        <dbReference type="ARBA" id="ARBA00023026"/>
    </source>
</evidence>
<dbReference type="Proteomes" id="UP000239735">
    <property type="component" value="Unassembled WGS sequence"/>
</dbReference>
<feature type="domain" description="Neuraminidase-like" evidence="4">
    <location>
        <begin position="1673"/>
        <end position="1784"/>
    </location>
</feature>
<sequence>MEKQEKVYTVSGMVTGRKGLPVREARVVIWWQHMRDREELASGATSEQGKYSIRYKVPTSTTQPILLEVEALSEHLDAPLLSPLTQAQQKLVVNLAYESPDQSEWTKLVRGIEPQLHGVKLSDLVENSTHQDLSFLAKELNTNEEAIMRVAVSARLEAAFQIPAPAVYAFLRQQIPAALPTLLLDASQNFALIDPLVQSVASMIFGLSSATQTQTITSAIALDYIGAQYTPQIAEIVSELQSHHTTDLLSQPYLVGSTTLAQLLDVAALSATKQQAFAQALATNSLSMRNFWRNLGNGKLGLTAEDASTIERTLSVGAFVKNFTPLMQSLLQGFAAGTYKSLPDLARLSLSDWEKLVNAAGTPPSIDGAGTATPAQVFAAVVYARVTRAYPTAALSARIQTGSLVPTAQQQPLIQFFQNNPDLELVKNNLPAYIAAQGEKAFAGISKDQQAAVVTAARSFQRVLRVSPDPDVAQTLLAMGINSATQIATMGSQQFYLKVTAAGLAKTEANKAFQAASQRYASLVSTYLQLNHDALGLWPQAMGSIDALAPPIRQAVATDPTLTTLFGSQDYCETDDCTSVLSPAAYLCDLLLWLRNHPQGAKTALDILNGRRPDLVNLLLNCPNTDTELPYIDLVIELLADKISPPTDPNSTINPIWKQTSVNITTAQLSAAPEYFNQSAFVTVANASYPQSLPYSTGLDGLRTYLKQWNLPLWQLRQALLPLNGVTTTQQVNVAAERFQLNWQAVNLIINANFVPASVAWNTSAPATDLVSVPKFLTAANITYEQLLELLLVTWVQGGLGIAILGIDDTCTTSTQTLAPNPLDAEFLDRAHRFLRLWLATGYKMWELDLVINAAAVGAGALNQATLIALLPFQQLLDATRLSIDQLLAWYQDIDTATHRDPDGTTTTSLYSQIFLNPTVTWIAPDPDMAALATGGAIGDPVLSDHLKAIQPALGVTAADAATLFTLTNNQLTLDNLSLIYRVNALAISSKFSISNLIAVAGLLSPTAANATAALAPLFTNPAATLAFLSQATAIQKSSLTLDALTYLLTPPSATVTGGWSTTTQMTPANMAATLTAIQTAASTLLAASTTLTSLITAAQTTITVVNGAGFPTTPFTVAIGSEILLVNAISGTNNTSWTVVRGQQGTTAASAAAGAAVTPTGADLNGVVVSAVAANAHTATGSALANDVSNFILNTFVIPGSTNSLLTVLTDPAFTSSTLAVNTTNFPNQFLAIQLFDKIGVLVRGLKFVVADLTWLVTNAAVYGGLDFTQLPVETTQPALALSPLLTTLLMVQLARLFAAAPPASPIQTLYDIVGQVHSGTLSTAASAQSALALITGWPLADIKAFSAALTLTFPTSYLQPATYNAMRTLEAMSSAVTASGAGLANPSTTLVNGIGTGDPIITVASDIGFLAPVFYISIGTEILQVTAVGGTDNTTWTVVRGQEGTTAASASAGAVITQTLASQIVSWAAFPQDEVTAESLAASALGALKAQQASDATWLTLAPTLMNPIRTNRSNALQAWLTAQRDGSGNLIYPDSDALFNYFLIDVQMSPCMLTSRVVQAYIAVQIFVERCLMNMEAPTVVVNLETDDTWSQWEWMSRYRVWEANREVFLYPENWLIESQRPNRTETYQTFEQEVRQGQSTTDYLETVVLNYIDRLDGLAHLHVTGTCSDTSGNIYVVARTLADPPVFCLRTYTNGAWTGWEKIPLDIKAHQVVPYVYRGRICLFWMDVKVSQEPHQNLPGVQATSNPPSQEVERYVTLSLNFSIYRNGSWAPAQSTKGSLFDKPLLSSQSVSNSRAVEALYTLKVQPAPVTPGFGASIWLDVFRYGDYDARIVALAEQAQIAAAGFIQAESNASGVILDLDEALAGFYLAIASGYETEALKPTAVHVGRATFDGRFSDLELNNLGIAIYGVQENLLTWAQSTYGPDAQPLLPLSAPDPNLTGEPNLTPQAGSLITGPANVPKGYYQTVQLDFTSVPALDQNSGVLLSNAMLPFRIIGPDTDLNFDPTSDFFFQDTRRCYWVESQKYYQTGSTWSPIVPSDPTSVGYEVKYVFHPFYHPFTRLFWNQLSAGGFDLLFNPNLQENPDQIDPSQADVFSFNSWYGPVTSRVWWDHDDVTGQDRQYLDFNYNSAFSVYNWELFYHIPLYIAQLLSQNQQFEDAQKWFQYIFNPTLQPSSAYPSPQCYWIPKPLRNLTGAGILSQSINNLLLAVNHGDPTAVNEVENWRQNSFNPFLLADLRLGVPYMKITVMSYLDNLIAWGDNLFSTESREALSEATLLYVIADEILGPTPVAVTPPPTADESFAQLEPSLDAFANAMVEIENSIGGTGGGTGSGSGSQQIPAPQTFYFKIPSNPTLLGYWSTVADRLYKLRHCQSISGAPLQLALFDAPIDPGLLVAAQAAGVDLSSVLANLSAPLPNYRFTALYPQALDFVNAVRAYGSSLQAALEKKDAGALSLLQQTTQRQLLSDGSVVLDWQVQQAQNNIEALNQTLALAQQKYTFNSTQSFMNPWEIIADSIHAAIVINYVIAAFIEGLAGMTVLVPDFELGAAGFGGTPTTTAKEGGTKVAKAGSNAAAAGKSTAAALEKTAALAARMGTYQRRQDNWNEAKTEASIQIDQANAQLATANLALQIAQQNQVLHQEQIDNIQKQIDFLNSKFTNNSLYDWMVSSLSATYFQSYQLAYQMCQEVERCYKFELGIQNTSFIQFGYWDSLYKGLLAGETLNHDLRRMQSSYLQQNARRYEMSRFVSLSTLDPGGPGTPGLIQNLLTNGWCTFNLPESMFDNDYPGHYNRRLTRVSMTVVYPSPGKFDNVKATLTLISNQVRVSTQAASDGSDYPESPIGSDPRFIYNYGAVPQKIAMGNAQDDPGLFITSIASNIVDQRYLPFENAGAVSSWRLDMAQINNEVDLSTVGDIILHLYYTALDGGEEFQQAVVANNTSNLPTSGIKVFSAQNDFAAATPTPDIPYPLTPWQGLITSPKTLWNATAMQTDGTQRWEVFNNTSVVNPDQVLTLAMSATKFPSWTRGKTISVTSLTLLIVSWEPGQFVVAPQAPLPTATINTTLAPGSTVPNVCVATIPVPAGTPLGTWSFKIRQAAAADFHSLNKNLIGDVVLLVSYDAS</sequence>
<protein>
    <recommendedName>
        <fullName evidence="8">Virulence plasmid A protein</fullName>
    </recommendedName>
</protein>
<organism evidence="6 7">
    <name type="scientific">Candidatus Sulfuritelmatomonas gaucii</name>
    <dbReference type="NCBI Taxonomy" id="2043161"/>
    <lineage>
        <taxon>Bacteria</taxon>
        <taxon>Pseudomonadati</taxon>
        <taxon>Acidobacteriota</taxon>
        <taxon>Terriglobia</taxon>
        <taxon>Terriglobales</taxon>
        <taxon>Acidobacteriaceae</taxon>
        <taxon>Candidatus Sulfuritelmatomonas</taxon>
    </lineage>
</organism>
<evidence type="ECO:0008006" key="8">
    <source>
        <dbReference type="Google" id="ProtNLM"/>
    </source>
</evidence>
<dbReference type="InterPro" id="IPR018003">
    <property type="entry name" value="Insecticidal_toxin/plasmid_vir"/>
</dbReference>
<feature type="coiled-coil region" evidence="2">
    <location>
        <begin position="2617"/>
        <end position="2651"/>
    </location>
</feature>
<evidence type="ECO:0000259" key="5">
    <source>
        <dbReference type="Pfam" id="PF20220"/>
    </source>
</evidence>
<gene>
    <name evidence="6" type="ORF">SBA5_760019</name>
</gene>
<name>A0A2N9M3Z7_9BACT</name>
<keyword evidence="2" id="KW-0175">Coiled coil</keyword>
<dbReference type="InterPro" id="IPR046839">
    <property type="entry name" value="ABC_toxin_N"/>
</dbReference>
<proteinExistence type="predicted"/>
<evidence type="ECO:0000256" key="2">
    <source>
        <dbReference type="SAM" id="Coils"/>
    </source>
</evidence>
<dbReference type="Pfam" id="PF18276">
    <property type="entry name" value="TcA_TcB_BD"/>
    <property type="match status" value="1"/>
</dbReference>
<accession>A0A2N9M3Z7</accession>